<reference evidence="2" key="1">
    <citation type="journal article" date="2013" name="Genome Biol. Evol.">
        <title>The genome sequence of Streptomyces lividans 66 reveals a novel tRNA-dependent peptide biosynthetic system within a metal-related genomic island.</title>
        <authorList>
            <person name="Cruz-Morales P."/>
            <person name="Vijgenboom E."/>
            <person name="Iruegas-Bocardo F."/>
            <person name="Girard G."/>
            <person name="Yanez-Guerra L.A."/>
            <person name="Ramos-Aboites H.E."/>
            <person name="Pernodet J.L."/>
            <person name="Anne J."/>
            <person name="van Wezel G.P."/>
            <person name="Barona-Gomez F."/>
        </authorList>
    </citation>
    <scope>NUCLEOTIDE SEQUENCE [LARGE SCALE GENOMIC DNA]</scope>
    <source>
        <strain evidence="2">1326</strain>
    </source>
</reference>
<proteinExistence type="predicted"/>
<name>A0A7U9DLA4_STRLI</name>
<sequence>MPSRFAEADATAIAPTPTRAARRARAPLSASAAAIPSETFEWSAAWDEAPQRPVERWGWDGGGHRRVQRAVHGPQLREYGGEGPPAR</sequence>
<gene>
    <name evidence="1" type="ORF">SLI_1319</name>
</gene>
<evidence type="ECO:0000313" key="2">
    <source>
        <dbReference type="Proteomes" id="UP000014062"/>
    </source>
</evidence>
<dbReference type="EMBL" id="CM001889">
    <property type="protein sequence ID" value="EOY46036.1"/>
    <property type="molecule type" value="Genomic_DNA"/>
</dbReference>
<evidence type="ECO:0000313" key="1">
    <source>
        <dbReference type="EMBL" id="EOY46036.1"/>
    </source>
</evidence>
<organism evidence="1 2">
    <name type="scientific">Streptomyces lividans 1326</name>
    <dbReference type="NCBI Taxonomy" id="1200984"/>
    <lineage>
        <taxon>Bacteria</taxon>
        <taxon>Bacillati</taxon>
        <taxon>Actinomycetota</taxon>
        <taxon>Actinomycetes</taxon>
        <taxon>Kitasatosporales</taxon>
        <taxon>Streptomycetaceae</taxon>
        <taxon>Streptomyces</taxon>
    </lineage>
</organism>
<accession>A0A7U9DLA4</accession>
<protein>
    <submittedName>
        <fullName evidence="1">Uncharacterized protein</fullName>
    </submittedName>
</protein>
<dbReference type="Proteomes" id="UP000014062">
    <property type="component" value="Chromosome"/>
</dbReference>
<dbReference type="AlphaFoldDB" id="A0A7U9DLA4"/>